<reference evidence="4" key="1">
    <citation type="submission" date="2022-05" db="EMBL/GenBank/DDBJ databases">
        <authorList>
            <person name="Jo J.-H."/>
            <person name="Im W.-T."/>
        </authorList>
    </citation>
    <scope>NUCLEOTIDE SEQUENCE</scope>
    <source>
        <strain evidence="4">SE220</strain>
    </source>
</reference>
<keyword evidence="5" id="KW-1185">Reference proteome</keyword>
<dbReference type="EMBL" id="JAMGBE010000003">
    <property type="protein sequence ID" value="MCL6730106.1"/>
    <property type="molecule type" value="Genomic_DNA"/>
</dbReference>
<accession>A0ABT0S2X8</accession>
<organism evidence="4 5">
    <name type="scientific">Sphingomonas hankyongi</name>
    <dbReference type="NCBI Taxonomy" id="2908209"/>
    <lineage>
        <taxon>Bacteria</taxon>
        <taxon>Pseudomonadati</taxon>
        <taxon>Pseudomonadota</taxon>
        <taxon>Alphaproteobacteria</taxon>
        <taxon>Sphingomonadales</taxon>
        <taxon>Sphingomonadaceae</taxon>
        <taxon>Sphingomonas</taxon>
    </lineage>
</organism>
<evidence type="ECO:0000313" key="4">
    <source>
        <dbReference type="EMBL" id="MCL6730106.1"/>
    </source>
</evidence>
<comment type="caution">
    <text evidence="4">The sequence shown here is derived from an EMBL/GenBank/DDBJ whole genome shotgun (WGS) entry which is preliminary data.</text>
</comment>
<protein>
    <submittedName>
        <fullName evidence="4">PEPxxWA-CTERM sorting domain-containing protein</fullName>
    </submittedName>
</protein>
<dbReference type="Pfam" id="PF07589">
    <property type="entry name" value="PEP-CTERM"/>
    <property type="match status" value="1"/>
</dbReference>
<evidence type="ECO:0000259" key="3">
    <source>
        <dbReference type="Pfam" id="PF07589"/>
    </source>
</evidence>
<feature type="chain" id="PRO_5046231213" evidence="2">
    <location>
        <begin position="17"/>
        <end position="206"/>
    </location>
</feature>
<name>A0ABT0S2X8_9SPHN</name>
<evidence type="ECO:0000313" key="5">
    <source>
        <dbReference type="Proteomes" id="UP001165342"/>
    </source>
</evidence>
<dbReference type="InterPro" id="IPR013424">
    <property type="entry name" value="Ice-binding_C"/>
</dbReference>
<evidence type="ECO:0000256" key="1">
    <source>
        <dbReference type="SAM" id="Phobius"/>
    </source>
</evidence>
<dbReference type="NCBIfam" id="TIGR02595">
    <property type="entry name" value="PEP_CTERM"/>
    <property type="match status" value="1"/>
</dbReference>
<evidence type="ECO:0000256" key="2">
    <source>
        <dbReference type="SAM" id="SignalP"/>
    </source>
</evidence>
<keyword evidence="1" id="KW-0812">Transmembrane</keyword>
<feature type="domain" description="Ice-binding protein C-terminal" evidence="3">
    <location>
        <begin position="173"/>
        <end position="197"/>
    </location>
</feature>
<proteinExistence type="predicted"/>
<sequence>MLAAVCAASISGAANAAIVLDFEGSSDSAPPGSTAVAINEFYNGGTDSGGTSGTDFGISFTNANFDSTSQFTQPQYGITSSIAYMLNSPLVFTADTAFTSIAFDAFFFGTGNVINVWSGANGTGTLLATQTFGQNCTPLCAPISYSMSFANALSVTISPNANGTGIDNLLIGSVPEPSTWAMMLVGFGAIGFAMRRKRRRLAQALA</sequence>
<keyword evidence="1" id="KW-1133">Transmembrane helix</keyword>
<feature type="signal peptide" evidence="2">
    <location>
        <begin position="1"/>
        <end position="16"/>
    </location>
</feature>
<keyword evidence="2" id="KW-0732">Signal</keyword>
<dbReference type="Proteomes" id="UP001165342">
    <property type="component" value="Unassembled WGS sequence"/>
</dbReference>
<keyword evidence="1" id="KW-0472">Membrane</keyword>
<dbReference type="RefSeq" id="WP_249831610.1">
    <property type="nucleotide sequence ID" value="NZ_JAMGBE010000003.1"/>
</dbReference>
<dbReference type="NCBIfam" id="NF035944">
    <property type="entry name" value="PEPxxWA-CTERM"/>
    <property type="match status" value="1"/>
</dbReference>
<gene>
    <name evidence="4" type="ORF">LZ538_08585</name>
</gene>
<feature type="transmembrane region" description="Helical" evidence="1">
    <location>
        <begin position="177"/>
        <end position="194"/>
    </location>
</feature>